<dbReference type="CDD" id="cd00051">
    <property type="entry name" value="EFh"/>
    <property type="match status" value="1"/>
</dbReference>
<dbReference type="EMBL" id="JNBR01000080">
    <property type="protein sequence ID" value="OQR98738.1"/>
    <property type="molecule type" value="Genomic_DNA"/>
</dbReference>
<evidence type="ECO:0000259" key="2">
    <source>
        <dbReference type="PROSITE" id="PS50222"/>
    </source>
</evidence>
<keyword evidence="1" id="KW-0106">Calcium</keyword>
<reference evidence="3 4" key="1">
    <citation type="journal article" date="2014" name="Genome Biol. Evol.">
        <title>The secreted proteins of Achlya hypogyna and Thraustotheca clavata identify the ancestral oomycete secretome and reveal gene acquisitions by horizontal gene transfer.</title>
        <authorList>
            <person name="Misner I."/>
            <person name="Blouin N."/>
            <person name="Leonard G."/>
            <person name="Richards T.A."/>
            <person name="Lane C.E."/>
        </authorList>
    </citation>
    <scope>NUCLEOTIDE SEQUENCE [LARGE SCALE GENOMIC DNA]</scope>
    <source>
        <strain evidence="3 4">ATCC 48635</strain>
    </source>
</reference>
<evidence type="ECO:0000313" key="4">
    <source>
        <dbReference type="Proteomes" id="UP000243579"/>
    </source>
</evidence>
<name>A0A1V9ZL64_ACHHY</name>
<gene>
    <name evidence="3" type="ORF">ACHHYP_08135</name>
</gene>
<comment type="caution">
    <text evidence="3">The sequence shown here is derived from an EMBL/GenBank/DDBJ whole genome shotgun (WGS) entry which is preliminary data.</text>
</comment>
<dbReference type="Proteomes" id="UP000243579">
    <property type="component" value="Unassembled WGS sequence"/>
</dbReference>
<keyword evidence="4" id="KW-1185">Reference proteome</keyword>
<protein>
    <recommendedName>
        <fullName evidence="2">EF-hand domain-containing protein</fullName>
    </recommendedName>
</protein>
<dbReference type="SUPFAM" id="SSF47473">
    <property type="entry name" value="EF-hand"/>
    <property type="match status" value="1"/>
</dbReference>
<dbReference type="Pfam" id="PF13499">
    <property type="entry name" value="EF-hand_7"/>
    <property type="match status" value="1"/>
</dbReference>
<dbReference type="InterPro" id="IPR011992">
    <property type="entry name" value="EF-hand-dom_pair"/>
</dbReference>
<dbReference type="AlphaFoldDB" id="A0A1V9ZL64"/>
<sequence>MNGNLERQQLEEASRSLNLAIEKSQTLQKLARLNQHYRDVGIDDVRLHEAGCVVALASVKRLLAELSPDGTFSLATTGTDDHATKRASAMTDVEALLVTARATYDSILGRPAECQRGKGNILRERGTIFYHANNLESAEMAWVASCECYEELGDASATSDLLKKLEKLRHARDVANYAAQLVERTAENHERDALLKAFNKFDRDRSGEIDTAEFAALSVELGTYPALTTDEIKEAFAQLDTSANQKISFAEFWAWWCTDEIQAFAHKHKVGRK</sequence>
<dbReference type="InterPro" id="IPR002048">
    <property type="entry name" value="EF_hand_dom"/>
</dbReference>
<accession>A0A1V9ZL64</accession>
<dbReference type="PROSITE" id="PS00018">
    <property type="entry name" value="EF_HAND_1"/>
    <property type="match status" value="2"/>
</dbReference>
<dbReference type="GO" id="GO:0005509">
    <property type="term" value="F:calcium ion binding"/>
    <property type="evidence" value="ECO:0007669"/>
    <property type="project" value="InterPro"/>
</dbReference>
<dbReference type="OrthoDB" id="26525at2759"/>
<evidence type="ECO:0000313" key="3">
    <source>
        <dbReference type="EMBL" id="OQR98738.1"/>
    </source>
</evidence>
<dbReference type="Gene3D" id="1.10.238.10">
    <property type="entry name" value="EF-hand"/>
    <property type="match status" value="1"/>
</dbReference>
<dbReference type="InterPro" id="IPR018247">
    <property type="entry name" value="EF_Hand_1_Ca_BS"/>
</dbReference>
<organism evidence="3 4">
    <name type="scientific">Achlya hypogyna</name>
    <name type="common">Oomycete</name>
    <name type="synonym">Protoachlya hypogyna</name>
    <dbReference type="NCBI Taxonomy" id="1202772"/>
    <lineage>
        <taxon>Eukaryota</taxon>
        <taxon>Sar</taxon>
        <taxon>Stramenopiles</taxon>
        <taxon>Oomycota</taxon>
        <taxon>Saprolegniomycetes</taxon>
        <taxon>Saprolegniales</taxon>
        <taxon>Achlyaceae</taxon>
        <taxon>Achlya</taxon>
    </lineage>
</organism>
<dbReference type="PROSITE" id="PS50222">
    <property type="entry name" value="EF_HAND_2"/>
    <property type="match status" value="2"/>
</dbReference>
<feature type="domain" description="EF-hand" evidence="2">
    <location>
        <begin position="227"/>
        <end position="262"/>
    </location>
</feature>
<proteinExistence type="predicted"/>
<evidence type="ECO:0000256" key="1">
    <source>
        <dbReference type="ARBA" id="ARBA00022837"/>
    </source>
</evidence>
<feature type="domain" description="EF-hand" evidence="2">
    <location>
        <begin position="189"/>
        <end position="224"/>
    </location>
</feature>
<dbReference type="SMART" id="SM00054">
    <property type="entry name" value="EFh"/>
    <property type="match status" value="2"/>
</dbReference>